<organism evidence="2 3">
    <name type="scientific">Viridothelium virens</name>
    <name type="common">Speckled blister lichen</name>
    <name type="synonym">Trypethelium virens</name>
    <dbReference type="NCBI Taxonomy" id="1048519"/>
    <lineage>
        <taxon>Eukaryota</taxon>
        <taxon>Fungi</taxon>
        <taxon>Dikarya</taxon>
        <taxon>Ascomycota</taxon>
        <taxon>Pezizomycotina</taxon>
        <taxon>Dothideomycetes</taxon>
        <taxon>Dothideomycetes incertae sedis</taxon>
        <taxon>Trypetheliales</taxon>
        <taxon>Trypetheliaceae</taxon>
        <taxon>Viridothelium</taxon>
    </lineage>
</organism>
<accession>A0A6A6H2A8</accession>
<dbReference type="OrthoDB" id="408152at2759"/>
<dbReference type="EMBL" id="ML991818">
    <property type="protein sequence ID" value="KAF2232216.1"/>
    <property type="molecule type" value="Genomic_DNA"/>
</dbReference>
<keyword evidence="1" id="KW-0472">Membrane</keyword>
<dbReference type="SUPFAM" id="SSF52540">
    <property type="entry name" value="P-loop containing nucleoside triphosphate hydrolases"/>
    <property type="match status" value="1"/>
</dbReference>
<dbReference type="PANTHER" id="PTHR36978">
    <property type="entry name" value="P-LOOP CONTAINING NUCLEOTIDE TRIPHOSPHATE HYDROLASE"/>
    <property type="match status" value="1"/>
</dbReference>
<evidence type="ECO:0008006" key="4">
    <source>
        <dbReference type="Google" id="ProtNLM"/>
    </source>
</evidence>
<dbReference type="Pfam" id="PF17784">
    <property type="entry name" value="Sulfotransfer_4"/>
    <property type="match status" value="1"/>
</dbReference>
<protein>
    <recommendedName>
        <fullName evidence="4">NAD dependent epimerase/dehydratase</fullName>
    </recommendedName>
</protein>
<dbReference type="AlphaFoldDB" id="A0A6A6H2A8"/>
<dbReference type="InterPro" id="IPR027417">
    <property type="entry name" value="P-loop_NTPase"/>
</dbReference>
<gene>
    <name evidence="2" type="ORF">EV356DRAFT_450567</name>
</gene>
<dbReference type="PANTHER" id="PTHR36978:SF8">
    <property type="entry name" value="NAD DEPENDENT EPIMERASE_DEHYDRATASE"/>
    <property type="match status" value="1"/>
</dbReference>
<sequence>MSNNPVLNALYNFIYPQPSANRTRDRPMRVLALGFSRTGTESLSKALSQLGYDNVYHGFQAVRSAPDAAAWARLALAREAANTTTSSSSPSISPLFTAATFDRILGHCSAVTDAPCCFFGAELLAAYPSALVILNRRRDIDAWNRSIEANFVPLLTSWWYVARSWFHTKAFWVRRCHEHVTRPCYAMEGVGVGRGEGAVRERMERRKRRYEEHYAGLERVLKEQERPYLDWTVEEGWGPLCAFLGDEVPEGPFPSGNDGEALQAMRKRLQRATNEKIIRNLMIFGGVMVASIAVLARYYFGG</sequence>
<dbReference type="Gene3D" id="3.40.50.300">
    <property type="entry name" value="P-loop containing nucleotide triphosphate hydrolases"/>
    <property type="match status" value="1"/>
</dbReference>
<reference evidence="2" key="1">
    <citation type="journal article" date="2020" name="Stud. Mycol.">
        <title>101 Dothideomycetes genomes: a test case for predicting lifestyles and emergence of pathogens.</title>
        <authorList>
            <person name="Haridas S."/>
            <person name="Albert R."/>
            <person name="Binder M."/>
            <person name="Bloem J."/>
            <person name="Labutti K."/>
            <person name="Salamov A."/>
            <person name="Andreopoulos B."/>
            <person name="Baker S."/>
            <person name="Barry K."/>
            <person name="Bills G."/>
            <person name="Bluhm B."/>
            <person name="Cannon C."/>
            <person name="Castanera R."/>
            <person name="Culley D."/>
            <person name="Daum C."/>
            <person name="Ezra D."/>
            <person name="Gonzalez J."/>
            <person name="Henrissat B."/>
            <person name="Kuo A."/>
            <person name="Liang C."/>
            <person name="Lipzen A."/>
            <person name="Lutzoni F."/>
            <person name="Magnuson J."/>
            <person name="Mondo S."/>
            <person name="Nolan M."/>
            <person name="Ohm R."/>
            <person name="Pangilinan J."/>
            <person name="Park H.-J."/>
            <person name="Ramirez L."/>
            <person name="Alfaro M."/>
            <person name="Sun H."/>
            <person name="Tritt A."/>
            <person name="Yoshinaga Y."/>
            <person name="Zwiers L.-H."/>
            <person name="Turgeon B."/>
            <person name="Goodwin S."/>
            <person name="Spatafora J."/>
            <person name="Crous P."/>
            <person name="Grigoriev I."/>
        </authorList>
    </citation>
    <scope>NUCLEOTIDE SEQUENCE</scope>
    <source>
        <strain evidence="2">Tuck. ex Michener</strain>
    </source>
</reference>
<evidence type="ECO:0000313" key="2">
    <source>
        <dbReference type="EMBL" id="KAF2232216.1"/>
    </source>
</evidence>
<evidence type="ECO:0000313" key="3">
    <source>
        <dbReference type="Proteomes" id="UP000800092"/>
    </source>
</evidence>
<name>A0A6A6H2A8_VIRVR</name>
<evidence type="ECO:0000256" key="1">
    <source>
        <dbReference type="SAM" id="Phobius"/>
    </source>
</evidence>
<keyword evidence="3" id="KW-1185">Reference proteome</keyword>
<dbReference type="InterPro" id="IPR040632">
    <property type="entry name" value="Sulfotransfer_4"/>
</dbReference>
<keyword evidence="1" id="KW-1133">Transmembrane helix</keyword>
<feature type="transmembrane region" description="Helical" evidence="1">
    <location>
        <begin position="277"/>
        <end position="300"/>
    </location>
</feature>
<proteinExistence type="predicted"/>
<dbReference type="Proteomes" id="UP000800092">
    <property type="component" value="Unassembled WGS sequence"/>
</dbReference>
<keyword evidence="1" id="KW-0812">Transmembrane</keyword>